<dbReference type="KEGG" id="rhoz:GXP67_10725"/>
<evidence type="ECO:0000313" key="2">
    <source>
        <dbReference type="EMBL" id="QHT67088.1"/>
    </source>
</evidence>
<organism evidence="2 3">
    <name type="scientific">Rhodocytophaga rosea</name>
    <dbReference type="NCBI Taxonomy" id="2704465"/>
    <lineage>
        <taxon>Bacteria</taxon>
        <taxon>Pseudomonadati</taxon>
        <taxon>Bacteroidota</taxon>
        <taxon>Cytophagia</taxon>
        <taxon>Cytophagales</taxon>
        <taxon>Rhodocytophagaceae</taxon>
        <taxon>Rhodocytophaga</taxon>
    </lineage>
</organism>
<evidence type="ECO:0000256" key="1">
    <source>
        <dbReference type="SAM" id="Phobius"/>
    </source>
</evidence>
<dbReference type="Proteomes" id="UP000480178">
    <property type="component" value="Chromosome"/>
</dbReference>
<protein>
    <submittedName>
        <fullName evidence="2">Uncharacterized protein</fullName>
    </submittedName>
</protein>
<keyword evidence="1" id="KW-0812">Transmembrane</keyword>
<sequence length="216" mass="25428">MKHKKIKQLGIQSFYVVGGGLCIVILFVVFLINYGRYWNSDYNTLKRKYPIIREDYVYELMNTVFIESNSAITDSLELTKIICFAHVHSSTLREVIEAIEDSIASNQDRQYLLDQLDKTVYLWDNQRLNNNWLLTPNDLNQISRNDTTDYWQEYRKKFGTSGKLGFSKPVFNKSKQIAIVERSIRGDWLMGRGDIIICRKVNGQWKIIKEENLWIN</sequence>
<reference evidence="2 3" key="1">
    <citation type="submission" date="2020-01" db="EMBL/GenBank/DDBJ databases">
        <authorList>
            <person name="Kim M.K."/>
        </authorList>
    </citation>
    <scope>NUCLEOTIDE SEQUENCE [LARGE SCALE GENOMIC DNA]</scope>
    <source>
        <strain evidence="2 3">172606-1</strain>
    </source>
</reference>
<keyword evidence="3" id="KW-1185">Reference proteome</keyword>
<gene>
    <name evidence="2" type="ORF">GXP67_10725</name>
</gene>
<accession>A0A6C0GGG4</accession>
<dbReference type="AlphaFoldDB" id="A0A6C0GGG4"/>
<keyword evidence="1" id="KW-1133">Transmembrane helix</keyword>
<name>A0A6C0GGG4_9BACT</name>
<dbReference type="RefSeq" id="WP_162443131.1">
    <property type="nucleotide sequence ID" value="NZ_CP048222.1"/>
</dbReference>
<keyword evidence="1" id="KW-0472">Membrane</keyword>
<dbReference type="EMBL" id="CP048222">
    <property type="protein sequence ID" value="QHT67088.1"/>
    <property type="molecule type" value="Genomic_DNA"/>
</dbReference>
<feature type="transmembrane region" description="Helical" evidence="1">
    <location>
        <begin position="12"/>
        <end position="34"/>
    </location>
</feature>
<evidence type="ECO:0000313" key="3">
    <source>
        <dbReference type="Proteomes" id="UP000480178"/>
    </source>
</evidence>
<proteinExistence type="predicted"/>